<organism evidence="4">
    <name type="scientific">uncultured Rubrobacteraceae bacterium</name>
    <dbReference type="NCBI Taxonomy" id="349277"/>
    <lineage>
        <taxon>Bacteria</taxon>
        <taxon>Bacillati</taxon>
        <taxon>Actinomycetota</taxon>
        <taxon>Rubrobacteria</taxon>
        <taxon>Rubrobacterales</taxon>
        <taxon>Rubrobacteraceae</taxon>
        <taxon>environmental samples</taxon>
    </lineage>
</organism>
<dbReference type="FunFam" id="3.30.70.100:FF:000001">
    <property type="entry name" value="ATPase copper transporting beta"/>
    <property type="match status" value="1"/>
</dbReference>
<keyword evidence="1" id="KW-0479">Metal-binding</keyword>
<proteinExistence type="predicted"/>
<feature type="domain" description="HMA" evidence="3">
    <location>
        <begin position="2"/>
        <end position="68"/>
    </location>
</feature>
<dbReference type="InterPro" id="IPR006122">
    <property type="entry name" value="HMA_Cu_ion-bd"/>
</dbReference>
<dbReference type="GO" id="GO:0005507">
    <property type="term" value="F:copper ion binding"/>
    <property type="evidence" value="ECO:0007669"/>
    <property type="project" value="InterPro"/>
</dbReference>
<dbReference type="PRINTS" id="PR00944">
    <property type="entry name" value="CUEXPORT"/>
</dbReference>
<dbReference type="InterPro" id="IPR000428">
    <property type="entry name" value="Cu-bd"/>
</dbReference>
<protein>
    <recommendedName>
        <fullName evidence="3">HMA domain-containing protein</fullName>
    </recommendedName>
</protein>
<dbReference type="PROSITE" id="PS50846">
    <property type="entry name" value="HMA_2"/>
    <property type="match status" value="1"/>
</dbReference>
<dbReference type="InterPro" id="IPR006121">
    <property type="entry name" value="HMA_dom"/>
</dbReference>
<evidence type="ECO:0000256" key="2">
    <source>
        <dbReference type="ARBA" id="ARBA00023008"/>
    </source>
</evidence>
<reference evidence="4" key="1">
    <citation type="submission" date="2020-02" db="EMBL/GenBank/DDBJ databases">
        <authorList>
            <person name="Meier V. D."/>
        </authorList>
    </citation>
    <scope>NUCLEOTIDE SEQUENCE</scope>
    <source>
        <strain evidence="4">AVDCRST_MAG37</strain>
    </source>
</reference>
<dbReference type="EMBL" id="CADCVD010000053">
    <property type="protein sequence ID" value="CAA9440251.1"/>
    <property type="molecule type" value="Genomic_DNA"/>
</dbReference>
<evidence type="ECO:0000256" key="1">
    <source>
        <dbReference type="ARBA" id="ARBA00022723"/>
    </source>
</evidence>
<dbReference type="Pfam" id="PF00403">
    <property type="entry name" value="HMA"/>
    <property type="match status" value="1"/>
</dbReference>
<evidence type="ECO:0000313" key="4">
    <source>
        <dbReference type="EMBL" id="CAA9440251.1"/>
    </source>
</evidence>
<keyword evidence="2" id="KW-0186">Copper</keyword>
<dbReference type="GO" id="GO:0006825">
    <property type="term" value="P:copper ion transport"/>
    <property type="evidence" value="ECO:0007669"/>
    <property type="project" value="InterPro"/>
</dbReference>
<evidence type="ECO:0000259" key="3">
    <source>
        <dbReference type="PROSITE" id="PS50846"/>
    </source>
</evidence>
<dbReference type="CDD" id="cd00371">
    <property type="entry name" value="HMA"/>
    <property type="match status" value="1"/>
</dbReference>
<gene>
    <name evidence="4" type="ORF">AVDCRST_MAG37-1303</name>
</gene>
<dbReference type="NCBIfam" id="TIGR00003">
    <property type="entry name" value="copper ion binding protein"/>
    <property type="match status" value="1"/>
</dbReference>
<name>A0A6J4QGR8_9ACTN</name>
<dbReference type="InterPro" id="IPR017969">
    <property type="entry name" value="Heavy-metal-associated_CS"/>
</dbReference>
<dbReference type="PROSITE" id="PS01047">
    <property type="entry name" value="HMA_1"/>
    <property type="match status" value="1"/>
</dbReference>
<dbReference type="SUPFAM" id="SSF55008">
    <property type="entry name" value="HMA, heavy metal-associated domain"/>
    <property type="match status" value="1"/>
</dbReference>
<dbReference type="InterPro" id="IPR036163">
    <property type="entry name" value="HMA_dom_sf"/>
</dbReference>
<dbReference type="Gene3D" id="3.30.70.100">
    <property type="match status" value="1"/>
</dbReference>
<dbReference type="AlphaFoldDB" id="A0A6J4QGR8"/>
<sequence length="69" mass="7501">MTDRTLRVEGMSCGHCKAAVEEELGKLSGVESSNADFEKGTVEVRYDEDRVTTEDLEGAIEEAGYSVEA</sequence>
<accession>A0A6J4QGR8</accession>